<proteinExistence type="predicted"/>
<evidence type="ECO:0000313" key="1">
    <source>
        <dbReference type="EMBL" id="SFQ30510.1"/>
    </source>
</evidence>
<accession>A0A1I5XEX8</accession>
<dbReference type="STRING" id="112413.SAMN05421854_110188"/>
<sequence>MRTSPTAISLAALVIATAALIVPPGTRLGEHLVAS</sequence>
<protein>
    <submittedName>
        <fullName evidence="1">Uncharacterized protein</fullName>
    </submittedName>
</protein>
<organism evidence="1 2">
    <name type="scientific">Amycolatopsis rubida</name>
    <dbReference type="NCBI Taxonomy" id="112413"/>
    <lineage>
        <taxon>Bacteria</taxon>
        <taxon>Bacillati</taxon>
        <taxon>Actinomycetota</taxon>
        <taxon>Actinomycetes</taxon>
        <taxon>Pseudonocardiales</taxon>
        <taxon>Pseudonocardiaceae</taxon>
        <taxon>Amycolatopsis</taxon>
    </lineage>
</organism>
<gene>
    <name evidence="1" type="ORF">SAMN05421854_110188</name>
</gene>
<dbReference type="EMBL" id="FOWC01000010">
    <property type="protein sequence ID" value="SFQ30510.1"/>
    <property type="molecule type" value="Genomic_DNA"/>
</dbReference>
<dbReference type="Proteomes" id="UP000199137">
    <property type="component" value="Unassembled WGS sequence"/>
</dbReference>
<name>A0A1I5XEX8_9PSEU</name>
<dbReference type="AlphaFoldDB" id="A0A1I5XEX8"/>
<reference evidence="2" key="1">
    <citation type="submission" date="2016-10" db="EMBL/GenBank/DDBJ databases">
        <authorList>
            <person name="Varghese N."/>
            <person name="Submissions S."/>
        </authorList>
    </citation>
    <scope>NUCLEOTIDE SEQUENCE [LARGE SCALE GENOMIC DNA]</scope>
    <source>
        <strain evidence="2">DSM 44637</strain>
    </source>
</reference>
<evidence type="ECO:0000313" key="2">
    <source>
        <dbReference type="Proteomes" id="UP000199137"/>
    </source>
</evidence>